<name>A0A1F5VN52_9BACT</name>
<dbReference type="PANTHER" id="PTHR39341:SF1">
    <property type="entry name" value="DUF1858 DOMAIN-CONTAINING PROTEIN"/>
    <property type="match status" value="1"/>
</dbReference>
<dbReference type="Gene3D" id="1.10.3910.10">
    <property type="entry name" value="SP0561-like"/>
    <property type="match status" value="1"/>
</dbReference>
<protein>
    <recommendedName>
        <fullName evidence="3">DUF1858 domain-containing protein</fullName>
    </recommendedName>
</protein>
<accession>A0A1F5VN52</accession>
<reference evidence="1 2" key="1">
    <citation type="journal article" date="2016" name="Nat. Commun.">
        <title>Thousands of microbial genomes shed light on interconnected biogeochemical processes in an aquifer system.</title>
        <authorList>
            <person name="Anantharaman K."/>
            <person name="Brown C.T."/>
            <person name="Hug L.A."/>
            <person name="Sharon I."/>
            <person name="Castelle C.J."/>
            <person name="Probst A.J."/>
            <person name="Thomas B.C."/>
            <person name="Singh A."/>
            <person name="Wilkins M.J."/>
            <person name="Karaoz U."/>
            <person name="Brodie E.L."/>
            <person name="Williams K.H."/>
            <person name="Hubbard S.S."/>
            <person name="Banfield J.F."/>
        </authorList>
    </citation>
    <scope>NUCLEOTIDE SEQUENCE [LARGE SCALE GENOMIC DNA]</scope>
</reference>
<proteinExistence type="predicted"/>
<evidence type="ECO:0000313" key="1">
    <source>
        <dbReference type="EMBL" id="OGF64836.1"/>
    </source>
</evidence>
<dbReference type="NCBIfam" id="TIGR03980">
    <property type="entry name" value="prismane_assoc"/>
    <property type="match status" value="1"/>
</dbReference>
<dbReference type="Proteomes" id="UP000178943">
    <property type="component" value="Unassembled WGS sequence"/>
</dbReference>
<evidence type="ECO:0008006" key="3">
    <source>
        <dbReference type="Google" id="ProtNLM"/>
    </source>
</evidence>
<dbReference type="SUPFAM" id="SSF140683">
    <property type="entry name" value="SP0561-like"/>
    <property type="match status" value="1"/>
</dbReference>
<dbReference type="EMBL" id="MFGW01000130">
    <property type="protein sequence ID" value="OGF64836.1"/>
    <property type="molecule type" value="Genomic_DNA"/>
</dbReference>
<dbReference type="InterPro" id="IPR038062">
    <property type="entry name" value="ScdA-like_N_sf"/>
</dbReference>
<dbReference type="InterPro" id="IPR023883">
    <property type="entry name" value="CHP03980_redox-disulphide"/>
</dbReference>
<evidence type="ECO:0000313" key="2">
    <source>
        <dbReference type="Proteomes" id="UP000178943"/>
    </source>
</evidence>
<dbReference type="PANTHER" id="PTHR39341">
    <property type="entry name" value="BSL7085 PROTEIN"/>
    <property type="match status" value="1"/>
</dbReference>
<dbReference type="AlphaFoldDB" id="A0A1F5VN52"/>
<comment type="caution">
    <text evidence="1">The sequence shown here is derived from an EMBL/GenBank/DDBJ whole genome shotgun (WGS) entry which is preliminary data.</text>
</comment>
<gene>
    <name evidence="1" type="ORF">A2Y62_17410</name>
</gene>
<sequence>MYSIISKNPYAFTSTSTSLHAYIEITPLHSYTITQNIIIIMFTKEDKIEDVLAKFPDSVKIFIGFRLPCLTCGEPYWGSIEELARRYKVDADKIVKVLNEKHKEVNK</sequence>
<organism evidence="1 2">
    <name type="scientific">Candidatus Fischerbacteria bacterium RBG_13_37_8</name>
    <dbReference type="NCBI Taxonomy" id="1817863"/>
    <lineage>
        <taxon>Bacteria</taxon>
        <taxon>Candidatus Fischeribacteriota</taxon>
    </lineage>
</organism>
<dbReference type="STRING" id="1817863.A2Y62_17410"/>